<reference evidence="3" key="1">
    <citation type="journal article" date="2020" name="Stud. Mycol.">
        <title>101 Dothideomycetes genomes: a test case for predicting lifestyles and emergence of pathogens.</title>
        <authorList>
            <person name="Haridas S."/>
            <person name="Albert R."/>
            <person name="Binder M."/>
            <person name="Bloem J."/>
            <person name="Labutti K."/>
            <person name="Salamov A."/>
            <person name="Andreopoulos B."/>
            <person name="Baker S."/>
            <person name="Barry K."/>
            <person name="Bills G."/>
            <person name="Bluhm B."/>
            <person name="Cannon C."/>
            <person name="Castanera R."/>
            <person name="Culley D."/>
            <person name="Daum C."/>
            <person name="Ezra D."/>
            <person name="Gonzalez J."/>
            <person name="Henrissat B."/>
            <person name="Kuo A."/>
            <person name="Liang C."/>
            <person name="Lipzen A."/>
            <person name="Lutzoni F."/>
            <person name="Magnuson J."/>
            <person name="Mondo S."/>
            <person name="Nolan M."/>
            <person name="Ohm R."/>
            <person name="Pangilinan J."/>
            <person name="Park H.-J."/>
            <person name="Ramirez L."/>
            <person name="Alfaro M."/>
            <person name="Sun H."/>
            <person name="Tritt A."/>
            <person name="Yoshinaga Y."/>
            <person name="Zwiers L.-H."/>
            <person name="Turgeon B."/>
            <person name="Goodwin S."/>
            <person name="Spatafora J."/>
            <person name="Crous P."/>
            <person name="Grigoriev I."/>
        </authorList>
    </citation>
    <scope>NUCLEOTIDE SEQUENCE</scope>
    <source>
        <strain evidence="3">CBS 260.36</strain>
    </source>
</reference>
<gene>
    <name evidence="3" type="ORF">K461DRAFT_271419</name>
</gene>
<name>A0A9P4MGC7_9PEZI</name>
<keyword evidence="4" id="KW-1185">Reference proteome</keyword>
<proteinExistence type="predicted"/>
<feature type="region of interest" description="Disordered" evidence="2">
    <location>
        <begin position="770"/>
        <end position="799"/>
    </location>
</feature>
<feature type="region of interest" description="Disordered" evidence="2">
    <location>
        <begin position="651"/>
        <end position="714"/>
    </location>
</feature>
<evidence type="ECO:0000313" key="3">
    <source>
        <dbReference type="EMBL" id="KAF2148814.1"/>
    </source>
</evidence>
<feature type="compositionally biased region" description="Basic and acidic residues" evidence="2">
    <location>
        <begin position="592"/>
        <end position="608"/>
    </location>
</feature>
<feature type="region of interest" description="Disordered" evidence="2">
    <location>
        <begin position="1"/>
        <end position="26"/>
    </location>
</feature>
<sequence>MKPSPSRLQRPFDWSQRLSEINKENIRPTSPLKDISDMLRPYAALEDDSSVSGSSISDRAWSEVDTPGSTTMGAIMTNNATMHNAPGSTTMGDTPACNSPMQELTSEILEFLQSRASGDRSLSTTECLALHEEIHTMYDLLERLRLKMREHLSLKHPSGTDQDVMMAKELKFAQAIKSLFDRISRVEAQVEPTTVQAQYIKYMHKGLDNLDKTFMVTGPIAQLAGDNPSRVEEKAQQDNEHETVEDLRDDPSAALENTAVHAQVIADSKQEIKVEVEAKMVLENTIKELELDLTATRGQLDTPMDESSSLYCNHEEADLECENFDEENDGLKEELGSLKTRYKVLKARCEVLTAKAKAALGHRDQFAKLVDIVKAGEEERRSLQVKLVEAKATMQEAQKERDASDARLLDALRELTTVKAELAKQATKLSLEEMEHLNMLRMIDAECDFEKKKIMEFRLQDKATELQRHEEQACKTSPTSWRDYIDREKQNLDMQADKERIFYSILSGVAGKAGLNDERELHDQPAGTSAAMHSPVSLDVQKIKETKQPPQGAADHEQEIQNMLGERVRKHKLLVERQEERSRDFNNKIKCHRPAEKDASKHGPERIKDKHIHMSQQEIVDTRKDLADWWLARKQRDAEVNELTALSAAETNRIEDDDEKKARDLQPQQKTTSSTLEGPKDKTTTNITTLLSHGKPLLHQRPEQKSKAEGEKKAIADNTIVEVFGNGSKCSPSKPLSTQRPSRMILTENNTKNIPSVRPELQASPILKDEFKLEQDSKPEAQEKSASKEARKPGQAKDNRKCRCSVFIAPHRHVNDEVFNWPKRSDLPIHEEPILVEQSSGAEVRLTMEHIRQMQKGRERAYAIVCGHEPLPNEWLKRKTDEEKKTEPELGNQILCETAEGKLAHEGPSPSAHLLKADPEAEIFKEDSDKLRRGQENDKAVLTTTKDGDAPLSKVAPELQVTMDGIIDPHRLRQDSKPVPTTIKPKVIPQPKIKVEWSRKPDLSREPTGLVIGEYSYHYPNTKPAPLYQAAVPKDNTTNTRRVQEDSKPARTIDSKDEYPLTLPRTSLVQKPKEDSIRNLEPSAKRTDRAMADYPHHAPPRQAVFFLAPDSTDTISVRERSKPASTNIGGAKIPLPKATVLPEVASDPKVASEPSDYTKKVRQASQDVEKDHKPEFKKVMTDFVWGGW</sequence>
<feature type="coiled-coil region" evidence="1">
    <location>
        <begin position="373"/>
        <end position="472"/>
    </location>
</feature>
<evidence type="ECO:0000256" key="2">
    <source>
        <dbReference type="SAM" id="MobiDB-lite"/>
    </source>
</evidence>
<feature type="region of interest" description="Disordered" evidence="2">
    <location>
        <begin position="225"/>
        <end position="247"/>
    </location>
</feature>
<organism evidence="3 4">
    <name type="scientific">Myriangium duriaei CBS 260.36</name>
    <dbReference type="NCBI Taxonomy" id="1168546"/>
    <lineage>
        <taxon>Eukaryota</taxon>
        <taxon>Fungi</taxon>
        <taxon>Dikarya</taxon>
        <taxon>Ascomycota</taxon>
        <taxon>Pezizomycotina</taxon>
        <taxon>Dothideomycetes</taxon>
        <taxon>Dothideomycetidae</taxon>
        <taxon>Myriangiales</taxon>
        <taxon>Myriangiaceae</taxon>
        <taxon>Myriangium</taxon>
    </lineage>
</organism>
<comment type="caution">
    <text evidence="3">The sequence shown here is derived from an EMBL/GenBank/DDBJ whole genome shotgun (WGS) entry which is preliminary data.</text>
</comment>
<feature type="compositionally biased region" description="Basic and acidic residues" evidence="2">
    <location>
        <begin position="700"/>
        <end position="714"/>
    </location>
</feature>
<feature type="compositionally biased region" description="Basic and acidic residues" evidence="2">
    <location>
        <begin position="229"/>
        <end position="247"/>
    </location>
</feature>
<dbReference type="EMBL" id="ML996092">
    <property type="protein sequence ID" value="KAF2148814.1"/>
    <property type="molecule type" value="Genomic_DNA"/>
</dbReference>
<feature type="region of interest" description="Disordered" evidence="2">
    <location>
        <begin position="1146"/>
        <end position="1173"/>
    </location>
</feature>
<dbReference type="AlphaFoldDB" id="A0A9P4MGC7"/>
<accession>A0A9P4MGC7</accession>
<dbReference type="Proteomes" id="UP000799439">
    <property type="component" value="Unassembled WGS sequence"/>
</dbReference>
<evidence type="ECO:0000256" key="1">
    <source>
        <dbReference type="SAM" id="Coils"/>
    </source>
</evidence>
<protein>
    <submittedName>
        <fullName evidence="3">Uncharacterized protein</fullName>
    </submittedName>
</protein>
<keyword evidence="1" id="KW-0175">Coiled coil</keyword>
<feature type="compositionally biased region" description="Polar residues" evidence="2">
    <location>
        <begin position="666"/>
        <end position="676"/>
    </location>
</feature>
<feature type="region of interest" description="Disordered" evidence="2">
    <location>
        <begin position="592"/>
        <end position="611"/>
    </location>
</feature>
<evidence type="ECO:0000313" key="4">
    <source>
        <dbReference type="Proteomes" id="UP000799439"/>
    </source>
</evidence>
<feature type="coiled-coil region" evidence="1">
    <location>
        <begin position="279"/>
        <end position="348"/>
    </location>
</feature>